<dbReference type="PROSITE" id="PS51283">
    <property type="entry name" value="DUSP"/>
    <property type="match status" value="1"/>
</dbReference>
<sequence>MSQDIDRILQQPQQEQQPQENEEVEEIIEETPTVGEKDEEEEEQEEDDDDDEEEEEDEGEETPEAVQQQTQEDVDEQLIENRQLINELLTKNTGKEGDEFYLISRDYLNSFFNLQVNDFQQLIHELGPIDCTKLIDEQSGQLYPENDEPIATYNVSPIIFQYLSQWFGIYGIPVSRCLIINPETGTKEVERFPPSFIVHQIVTKRQNTHTSSYFRSGGNRHHHNTSYHGSNDTPIPVMLSRTRTFYDLLEIIRINVLKTPKKSITDFRIWFIDSNADLSFNITPNTFIFDINQKRLVNQGILQDTLKSQGIDAITYQIVVEIKEKHGFPIDQFVSTHLKSYSEENETATGAGHLGLTNLGNTCYMNSALQCLLHVPEINHYFYYNIYKKELNPNNPLGYHGDVANSFGSLLKQAFDINASKSSSSITPREFKSTIGRYSSMFSGYLQQDSQEFLSWLLDALHEDLNRIHEKPYCEKPELEDSQINDPNAIIKLSETCWQQHQARNDSVITDLFTGLYQSTLVCPDCSKTSITFDPFNDLTLPLPISKKWYHTFTIVDLSPEKIMPQRIMKLEVELNKNSNYDELLNYLSKFLNIPSSFLFIFELFQGSFYSDFQLDYLKNKFLPIGDIIRDNDDIYVYCIPHDLDQDIIVPVFNSVQQDSSGKSYRGVNMFGIPLFVVLNKEEDGDSFGNIRRKLLSINAALTEVDLVSEYENIKSNMENYIDKEYYTKRDFPMIENEVEDEEGYDSDVSLANPYIGGNFGFTINYVHEYTPKMAMNFRSRFTYGHHNKHAKQQQQQPERVINAPMHKPSIQEFKPLGEQLSDVKRDYYHYPDYCQQKLDQEMEELIVEEDGKTSDVPVAEEFTSANVSEETSEESYVMVEGTTTSEEQIQQEHREEVIPPPLPPRGRTIPVSSDEDETESEVNLGTLFDSTSNLPPPPPSTYSVSSTKPSNVNSPVEQEPEESPEVGQKKPLVTKDTILLCDWDPEIFQKCFDISQQTWHTIPNLSNPELEKNKAILERQRKAKISVYDCVKCFSTPEILGEHDLWYCPTCKDHKRATKTIQLWSTGDILTIHLKRFHSARAFSDKIDMLVDFPIEGLDMSSYIANPVAATHPENNLYDLIAVDNHYGGIGGGHYTATVRNFRDGEWYLFNDSRVTKTASVSEIVTPAAYLLFYRRRSSESGNLGGSRLNELIEGGRKEYHAGLMEKKAKVMDVDAQLGTYYEIEKRLIEQMELDNEIQLQKEKLAQEGEEEVEVELEGGEAGRSAGAEFNLVEEEDYDYEEEDEAEDDEELQVVKMEEPESQEEEVVIYEEDDEEDGNDNIRKQRLISKENNSNLLVQIKSNGKTEITSSPIQADLESDVESSGGSTNNNNNVFGGSQI</sequence>
<name>A0A8J5QJY8_9ASCO</name>
<feature type="region of interest" description="Disordered" evidence="8">
    <location>
        <begin position="1280"/>
        <end position="1322"/>
    </location>
</feature>
<dbReference type="PROSITE" id="PS50235">
    <property type="entry name" value="USP_3"/>
    <property type="match status" value="1"/>
</dbReference>
<feature type="region of interest" description="Disordered" evidence="8">
    <location>
        <begin position="1"/>
        <end position="73"/>
    </location>
</feature>
<feature type="compositionally biased region" description="Low complexity" evidence="8">
    <location>
        <begin position="1364"/>
        <end position="1381"/>
    </location>
</feature>
<comment type="catalytic activity">
    <reaction evidence="1">
        <text>Thiol-dependent hydrolysis of ester, thioester, amide, peptide and isopeptide bonds formed by the C-terminal Gly of ubiquitin (a 76-residue protein attached to proteins as an intracellular targeting signal).</text>
        <dbReference type="EC" id="3.4.19.12"/>
    </reaction>
</comment>
<feature type="region of interest" description="Disordered" evidence="8">
    <location>
        <begin position="891"/>
        <end position="970"/>
    </location>
</feature>
<dbReference type="EMBL" id="JAGSYN010000043">
    <property type="protein sequence ID" value="KAG7666111.1"/>
    <property type="molecule type" value="Genomic_DNA"/>
</dbReference>
<evidence type="ECO:0000256" key="3">
    <source>
        <dbReference type="ARBA" id="ARBA00012759"/>
    </source>
</evidence>
<dbReference type="Pfam" id="PF06337">
    <property type="entry name" value="DUSP"/>
    <property type="match status" value="1"/>
</dbReference>
<organism evidence="11 12">
    <name type="scientific">[Candida] subhashii</name>
    <dbReference type="NCBI Taxonomy" id="561895"/>
    <lineage>
        <taxon>Eukaryota</taxon>
        <taxon>Fungi</taxon>
        <taxon>Dikarya</taxon>
        <taxon>Ascomycota</taxon>
        <taxon>Saccharomycotina</taxon>
        <taxon>Pichiomycetes</taxon>
        <taxon>Debaryomycetaceae</taxon>
        <taxon>Spathaspora</taxon>
    </lineage>
</organism>
<dbReference type="InterPro" id="IPR050185">
    <property type="entry name" value="Ub_carboxyl-term_hydrolase"/>
</dbReference>
<accession>A0A8J5QJY8</accession>
<feature type="compositionally biased region" description="Acidic residues" evidence="8">
    <location>
        <begin position="37"/>
        <end position="63"/>
    </location>
</feature>
<dbReference type="PROSITE" id="PS00972">
    <property type="entry name" value="USP_1"/>
    <property type="match status" value="1"/>
</dbReference>
<dbReference type="InterPro" id="IPR028889">
    <property type="entry name" value="USP"/>
</dbReference>
<feature type="compositionally biased region" description="Low complexity" evidence="8">
    <location>
        <begin position="10"/>
        <end position="19"/>
    </location>
</feature>
<gene>
    <name evidence="11" type="ORF">J8A68_000367</name>
</gene>
<keyword evidence="7" id="KW-0788">Thiol protease</keyword>
<dbReference type="GeneID" id="73467168"/>
<dbReference type="GO" id="GO:0004843">
    <property type="term" value="F:cysteine-type deubiquitinase activity"/>
    <property type="evidence" value="ECO:0007669"/>
    <property type="project" value="UniProtKB-EC"/>
</dbReference>
<dbReference type="Pfam" id="PF00443">
    <property type="entry name" value="UCH"/>
    <property type="match status" value="1"/>
</dbReference>
<dbReference type="PANTHER" id="PTHR21646:SF24">
    <property type="entry name" value="UBIQUITIN CARBOXYL-TERMINAL HYDROLASE"/>
    <property type="match status" value="1"/>
</dbReference>
<dbReference type="OrthoDB" id="292964at2759"/>
<dbReference type="Proteomes" id="UP000694255">
    <property type="component" value="Unassembled WGS sequence"/>
</dbReference>
<evidence type="ECO:0000259" key="9">
    <source>
        <dbReference type="PROSITE" id="PS50235"/>
    </source>
</evidence>
<dbReference type="EC" id="3.4.19.12" evidence="3"/>
<dbReference type="RefSeq" id="XP_049266343.1">
    <property type="nucleotide sequence ID" value="XM_049407576.1"/>
</dbReference>
<comment type="caution">
    <text evidence="11">The sequence shown here is derived from an EMBL/GenBank/DDBJ whole genome shotgun (WGS) entry which is preliminary data.</text>
</comment>
<evidence type="ECO:0000256" key="2">
    <source>
        <dbReference type="ARBA" id="ARBA00009085"/>
    </source>
</evidence>
<evidence type="ECO:0000256" key="4">
    <source>
        <dbReference type="ARBA" id="ARBA00022670"/>
    </source>
</evidence>
<feature type="region of interest" description="Disordered" evidence="8">
    <location>
        <begin position="1344"/>
        <end position="1381"/>
    </location>
</feature>
<evidence type="ECO:0000256" key="1">
    <source>
        <dbReference type="ARBA" id="ARBA00000707"/>
    </source>
</evidence>
<evidence type="ECO:0000256" key="6">
    <source>
        <dbReference type="ARBA" id="ARBA00022801"/>
    </source>
</evidence>
<keyword evidence="6" id="KW-0378">Hydrolase</keyword>
<feature type="compositionally biased region" description="Acidic residues" evidence="8">
    <location>
        <begin position="20"/>
        <end position="29"/>
    </location>
</feature>
<evidence type="ECO:0000256" key="7">
    <source>
        <dbReference type="ARBA" id="ARBA00022807"/>
    </source>
</evidence>
<reference evidence="11 12" key="1">
    <citation type="journal article" date="2021" name="DNA Res.">
        <title>Genome analysis of Candida subhashii reveals its hybrid nature and dual mitochondrial genome conformations.</title>
        <authorList>
            <person name="Mixao V."/>
            <person name="Hegedusova E."/>
            <person name="Saus E."/>
            <person name="Pryszcz L.P."/>
            <person name="Cillingova A."/>
            <person name="Nosek J."/>
            <person name="Gabaldon T."/>
        </authorList>
    </citation>
    <scope>NUCLEOTIDE SEQUENCE [LARGE SCALE GENOMIC DNA]</scope>
    <source>
        <strain evidence="11 12">CBS 10753</strain>
    </source>
</reference>
<dbReference type="InterPro" id="IPR018200">
    <property type="entry name" value="USP_CS"/>
</dbReference>
<dbReference type="PANTHER" id="PTHR21646">
    <property type="entry name" value="UBIQUITIN CARBOXYL-TERMINAL HYDROLASE"/>
    <property type="match status" value="1"/>
</dbReference>
<dbReference type="GO" id="GO:0006508">
    <property type="term" value="P:proteolysis"/>
    <property type="evidence" value="ECO:0007669"/>
    <property type="project" value="UniProtKB-KW"/>
</dbReference>
<dbReference type="InterPro" id="IPR001394">
    <property type="entry name" value="Peptidase_C19_UCH"/>
</dbReference>
<evidence type="ECO:0000259" key="10">
    <source>
        <dbReference type="PROSITE" id="PS51283"/>
    </source>
</evidence>
<feature type="compositionally biased region" description="Acidic residues" evidence="8">
    <location>
        <begin position="1280"/>
        <end position="1293"/>
    </location>
</feature>
<evidence type="ECO:0000313" key="11">
    <source>
        <dbReference type="EMBL" id="KAG7666111.1"/>
    </source>
</evidence>
<keyword evidence="5" id="KW-0833">Ubl conjugation pathway</keyword>
<comment type="similarity">
    <text evidence="2">Belongs to the peptidase C19 family.</text>
</comment>
<keyword evidence="4" id="KW-0645">Protease</keyword>
<feature type="compositionally biased region" description="Polar residues" evidence="8">
    <location>
        <begin position="1344"/>
        <end position="1354"/>
    </location>
</feature>
<dbReference type="GO" id="GO:0016579">
    <property type="term" value="P:protein deubiquitination"/>
    <property type="evidence" value="ECO:0007669"/>
    <property type="project" value="InterPro"/>
</dbReference>
<dbReference type="InterPro" id="IPR006615">
    <property type="entry name" value="Pept_C19_DUSP"/>
</dbReference>
<protein>
    <recommendedName>
        <fullName evidence="3">ubiquitinyl hydrolase 1</fullName>
        <ecNumber evidence="3">3.4.19.12</ecNumber>
    </recommendedName>
</protein>
<feature type="domain" description="USP" evidence="9">
    <location>
        <begin position="354"/>
        <end position="1178"/>
    </location>
</feature>
<evidence type="ECO:0000256" key="8">
    <source>
        <dbReference type="SAM" id="MobiDB-lite"/>
    </source>
</evidence>
<feature type="compositionally biased region" description="Low complexity" evidence="8">
    <location>
        <begin position="942"/>
        <end position="958"/>
    </location>
</feature>
<feature type="domain" description="DUSP" evidence="10">
    <location>
        <begin position="76"/>
        <end position="179"/>
    </location>
</feature>
<keyword evidence="12" id="KW-1185">Reference proteome</keyword>
<proteinExistence type="inferred from homology"/>
<dbReference type="PROSITE" id="PS00973">
    <property type="entry name" value="USP_2"/>
    <property type="match status" value="1"/>
</dbReference>
<evidence type="ECO:0000313" key="12">
    <source>
        <dbReference type="Proteomes" id="UP000694255"/>
    </source>
</evidence>
<feature type="compositionally biased region" description="Acidic residues" evidence="8">
    <location>
        <begin position="1301"/>
        <end position="1320"/>
    </location>
</feature>
<evidence type="ECO:0000256" key="5">
    <source>
        <dbReference type="ARBA" id="ARBA00022786"/>
    </source>
</evidence>